<dbReference type="Proteomes" id="UP000198598">
    <property type="component" value="Unassembled WGS sequence"/>
</dbReference>
<organism evidence="2 3">
    <name type="scientific">Spirosoma endophyticum</name>
    <dbReference type="NCBI Taxonomy" id="662367"/>
    <lineage>
        <taxon>Bacteria</taxon>
        <taxon>Pseudomonadati</taxon>
        <taxon>Bacteroidota</taxon>
        <taxon>Cytophagia</taxon>
        <taxon>Cytophagales</taxon>
        <taxon>Cytophagaceae</taxon>
        <taxon>Spirosoma</taxon>
    </lineage>
</organism>
<gene>
    <name evidence="2" type="ORF">SAMN05216167_109169</name>
</gene>
<evidence type="ECO:0008006" key="4">
    <source>
        <dbReference type="Google" id="ProtNLM"/>
    </source>
</evidence>
<evidence type="ECO:0000313" key="3">
    <source>
        <dbReference type="Proteomes" id="UP000198598"/>
    </source>
</evidence>
<keyword evidence="3" id="KW-1185">Reference proteome</keyword>
<evidence type="ECO:0000256" key="1">
    <source>
        <dbReference type="SAM" id="SignalP"/>
    </source>
</evidence>
<dbReference type="EMBL" id="FOLQ01000009">
    <property type="protein sequence ID" value="SFE02220.1"/>
    <property type="molecule type" value="Genomic_DNA"/>
</dbReference>
<dbReference type="STRING" id="662367.SAMN05216167_109169"/>
<reference evidence="2 3" key="1">
    <citation type="submission" date="2016-10" db="EMBL/GenBank/DDBJ databases">
        <authorList>
            <person name="de Groot N.N."/>
        </authorList>
    </citation>
    <scope>NUCLEOTIDE SEQUENCE [LARGE SCALE GENOMIC DNA]</scope>
    <source>
        <strain evidence="2 3">DSM 26130</strain>
    </source>
</reference>
<evidence type="ECO:0000313" key="2">
    <source>
        <dbReference type="EMBL" id="SFE02220.1"/>
    </source>
</evidence>
<feature type="signal peptide" evidence="1">
    <location>
        <begin position="1"/>
        <end position="28"/>
    </location>
</feature>
<dbReference type="PROSITE" id="PS51257">
    <property type="entry name" value="PROKAR_LIPOPROTEIN"/>
    <property type="match status" value="1"/>
</dbReference>
<protein>
    <recommendedName>
        <fullName evidence="4">Lipocalin-like domain-containing protein</fullName>
    </recommendedName>
</protein>
<keyword evidence="1" id="KW-0732">Signal</keyword>
<feature type="chain" id="PRO_5011652551" description="Lipocalin-like domain-containing protein" evidence="1">
    <location>
        <begin position="29"/>
        <end position="152"/>
    </location>
</feature>
<proteinExistence type="predicted"/>
<name>A0A1I1XA31_9BACT</name>
<sequence>MYQLIMRKTSVIALLSAMVLVGSLTGCKKTSTPPVSELIAKVWTATKVEEDNVTVYIKGGASNIRDYAKFKLDLSKPPAVSYTEYDGNTFVGQYAVPDDQTLSLTNLNPPPSDGPAVSFTINSIDDNNLVITRTKGSLKTGGKINKYTLTSQ</sequence>
<dbReference type="AlphaFoldDB" id="A0A1I1XA31"/>
<accession>A0A1I1XA31</accession>